<protein>
    <submittedName>
        <fullName evidence="1">9812_t:CDS:1</fullName>
    </submittedName>
</protein>
<name>A0A9W4T6T8_9GLOM</name>
<evidence type="ECO:0000313" key="2">
    <source>
        <dbReference type="Proteomes" id="UP001153678"/>
    </source>
</evidence>
<accession>A0A9W4T6T8</accession>
<reference evidence="1" key="1">
    <citation type="submission" date="2022-08" db="EMBL/GenBank/DDBJ databases">
        <authorList>
            <person name="Kallberg Y."/>
            <person name="Tangrot J."/>
            <person name="Rosling A."/>
        </authorList>
    </citation>
    <scope>NUCLEOTIDE SEQUENCE</scope>
    <source>
        <strain evidence="1">Wild A</strain>
    </source>
</reference>
<dbReference type="Proteomes" id="UP001153678">
    <property type="component" value="Unassembled WGS sequence"/>
</dbReference>
<dbReference type="EMBL" id="CAMKVN010010252">
    <property type="protein sequence ID" value="CAI2193959.1"/>
    <property type="molecule type" value="Genomic_DNA"/>
</dbReference>
<proteinExistence type="predicted"/>
<keyword evidence="2" id="KW-1185">Reference proteome</keyword>
<comment type="caution">
    <text evidence="1">The sequence shown here is derived from an EMBL/GenBank/DDBJ whole genome shotgun (WGS) entry which is preliminary data.</text>
</comment>
<feature type="non-terminal residue" evidence="1">
    <location>
        <position position="44"/>
    </location>
</feature>
<evidence type="ECO:0000313" key="1">
    <source>
        <dbReference type="EMBL" id="CAI2193959.1"/>
    </source>
</evidence>
<organism evidence="1 2">
    <name type="scientific">Funneliformis geosporum</name>
    <dbReference type="NCBI Taxonomy" id="1117311"/>
    <lineage>
        <taxon>Eukaryota</taxon>
        <taxon>Fungi</taxon>
        <taxon>Fungi incertae sedis</taxon>
        <taxon>Mucoromycota</taxon>
        <taxon>Glomeromycotina</taxon>
        <taxon>Glomeromycetes</taxon>
        <taxon>Glomerales</taxon>
        <taxon>Glomeraceae</taxon>
        <taxon>Funneliformis</taxon>
    </lineage>
</organism>
<gene>
    <name evidence="1" type="ORF">FWILDA_LOCUS16337</name>
</gene>
<sequence>MNQAFQSSLALFKKTLLTEQKTANQTLFKQLIKTELQKLGQRGV</sequence>
<dbReference type="AlphaFoldDB" id="A0A9W4T6T8"/>